<gene>
    <name evidence="2" type="ORF">DFQ09_101572</name>
</gene>
<feature type="chain" id="PRO_5017640654" evidence="1">
    <location>
        <begin position="21"/>
        <end position="173"/>
    </location>
</feature>
<evidence type="ECO:0000313" key="2">
    <source>
        <dbReference type="EMBL" id="REE27735.1"/>
    </source>
</evidence>
<organism evidence="2 3">
    <name type="scientific">Winogradskyella pacifica</name>
    <dbReference type="NCBI Taxonomy" id="664642"/>
    <lineage>
        <taxon>Bacteria</taxon>
        <taxon>Pseudomonadati</taxon>
        <taxon>Bacteroidota</taxon>
        <taxon>Flavobacteriia</taxon>
        <taxon>Flavobacteriales</taxon>
        <taxon>Flavobacteriaceae</taxon>
        <taxon>Winogradskyella</taxon>
    </lineage>
</organism>
<reference evidence="2 3" key="1">
    <citation type="submission" date="2018-07" db="EMBL/GenBank/DDBJ databases">
        <title>Genomic Encyclopedia of Type Strains, Phase III (KMG-III): the genomes of soil and plant-associated and newly described type strains.</title>
        <authorList>
            <person name="Whitman W."/>
        </authorList>
    </citation>
    <scope>NUCLEOTIDE SEQUENCE [LARGE SCALE GENOMIC DNA]</scope>
    <source>
        <strain evidence="2 3">CECT 7948</strain>
    </source>
</reference>
<name>A0A3D9N7C1_9FLAO</name>
<proteinExistence type="predicted"/>
<dbReference type="RefSeq" id="WP_147298312.1">
    <property type="nucleotide sequence ID" value="NZ_QREI01000001.1"/>
</dbReference>
<dbReference type="OrthoDB" id="1447970at2"/>
<sequence>MKILHLLKILVLVLCIASCSDDDNDSSPPLNDNPGMVATINGGTFDDYNFTDGTYLVSSGTNGNTMTIDIADTSGNQVTLFLNSTGGFSSGTVKQMGNMDSDNFVTYSLIRQSNPQLSYFSASGNVTITENRTHPTETGIKIISGTFNISATTTDNAYSTVLIGSFTELEYED</sequence>
<evidence type="ECO:0000256" key="1">
    <source>
        <dbReference type="SAM" id="SignalP"/>
    </source>
</evidence>
<protein>
    <submittedName>
        <fullName evidence="2">Uncharacterized protein</fullName>
    </submittedName>
</protein>
<keyword evidence="1" id="KW-0732">Signal</keyword>
<comment type="caution">
    <text evidence="2">The sequence shown here is derived from an EMBL/GenBank/DDBJ whole genome shotgun (WGS) entry which is preliminary data.</text>
</comment>
<evidence type="ECO:0000313" key="3">
    <source>
        <dbReference type="Proteomes" id="UP000256919"/>
    </source>
</evidence>
<dbReference type="EMBL" id="QREI01000001">
    <property type="protein sequence ID" value="REE27735.1"/>
    <property type="molecule type" value="Genomic_DNA"/>
</dbReference>
<accession>A0A3D9N7C1</accession>
<dbReference type="AlphaFoldDB" id="A0A3D9N7C1"/>
<keyword evidence="3" id="KW-1185">Reference proteome</keyword>
<feature type="signal peptide" evidence="1">
    <location>
        <begin position="1"/>
        <end position="20"/>
    </location>
</feature>
<dbReference type="Proteomes" id="UP000256919">
    <property type="component" value="Unassembled WGS sequence"/>
</dbReference>